<dbReference type="SUPFAM" id="SSF55961">
    <property type="entry name" value="Bet v1-like"/>
    <property type="match status" value="1"/>
</dbReference>
<dbReference type="EMBL" id="JAMQJZ010000024">
    <property type="protein sequence ID" value="MDC3422611.1"/>
    <property type="molecule type" value="Genomic_DNA"/>
</dbReference>
<protein>
    <submittedName>
        <fullName evidence="1">SRPBCC family protein</fullName>
    </submittedName>
</protein>
<dbReference type="Pfam" id="PF06240">
    <property type="entry name" value="COXG"/>
    <property type="match status" value="1"/>
</dbReference>
<name>A0A9X3WRV1_9BACI</name>
<dbReference type="RefSeq" id="WP_259870055.1">
    <property type="nucleotide sequence ID" value="NZ_JAMQJZ010000024.1"/>
</dbReference>
<dbReference type="Proteomes" id="UP001145072">
    <property type="component" value="Unassembled WGS sequence"/>
</dbReference>
<accession>A0A9X3WRV1</accession>
<proteinExistence type="predicted"/>
<dbReference type="AlphaFoldDB" id="A0A9X3WRV1"/>
<reference evidence="1" key="1">
    <citation type="submission" date="2022-06" db="EMBL/GenBank/DDBJ databases">
        <title>Aquibacillus sp. a new bacterium isolated from soil saline samples.</title>
        <authorList>
            <person name="Galisteo C."/>
            <person name="De La Haba R."/>
            <person name="Sanchez-Porro C."/>
            <person name="Ventosa A."/>
        </authorList>
    </citation>
    <scope>NUCLEOTIDE SEQUENCE</scope>
    <source>
        <strain evidence="1">JCM 12387</strain>
    </source>
</reference>
<sequence length="155" mass="17695">MPSGEHSVEINIPNRHIWNFISDMNKWAPLVPGYMEHEILSENESTWKFKGDIGKFKKTIHMKIDITKWQEPAKVTFDLTGINEKFAGNGYFEAEKLSDTKTKMTGHLNIDATGMKRKIINPILKSFVPKNVKHLTEAVAEKIKENEVTAKVRGT</sequence>
<dbReference type="InterPro" id="IPR010419">
    <property type="entry name" value="CO_DH_gsu"/>
</dbReference>
<evidence type="ECO:0000313" key="2">
    <source>
        <dbReference type="Proteomes" id="UP001145072"/>
    </source>
</evidence>
<gene>
    <name evidence="1" type="ORF">NC661_19855</name>
</gene>
<keyword evidence="2" id="KW-1185">Reference proteome</keyword>
<dbReference type="Gene3D" id="3.30.530.20">
    <property type="match status" value="1"/>
</dbReference>
<dbReference type="CDD" id="cd07812">
    <property type="entry name" value="SRPBCC"/>
    <property type="match status" value="1"/>
</dbReference>
<evidence type="ECO:0000313" key="1">
    <source>
        <dbReference type="EMBL" id="MDC3422611.1"/>
    </source>
</evidence>
<dbReference type="InterPro" id="IPR023393">
    <property type="entry name" value="START-like_dom_sf"/>
</dbReference>
<organism evidence="1 2">
    <name type="scientific">Aquibacillus koreensis</name>
    <dbReference type="NCBI Taxonomy" id="279446"/>
    <lineage>
        <taxon>Bacteria</taxon>
        <taxon>Bacillati</taxon>
        <taxon>Bacillota</taxon>
        <taxon>Bacilli</taxon>
        <taxon>Bacillales</taxon>
        <taxon>Bacillaceae</taxon>
        <taxon>Aquibacillus</taxon>
    </lineage>
</organism>
<comment type="caution">
    <text evidence="1">The sequence shown here is derived from an EMBL/GenBank/DDBJ whole genome shotgun (WGS) entry which is preliminary data.</text>
</comment>